<keyword evidence="4 10" id="KW-0133">Cell shape</keyword>
<dbReference type="InterPro" id="IPR051050">
    <property type="entry name" value="Lipid_II_flippase_MurJ/MviN"/>
</dbReference>
<protein>
    <recommendedName>
        <fullName evidence="10">Probable lipid II flippase MurJ</fullName>
    </recommendedName>
</protein>
<comment type="pathway">
    <text evidence="10">Cell wall biogenesis; peptidoglycan biosynthesis.</text>
</comment>
<comment type="caution">
    <text evidence="12">The sequence shown here is derived from an EMBL/GenBank/DDBJ whole genome shotgun (WGS) entry which is preliminary data.</text>
</comment>
<feature type="transmembrane region" description="Helical" evidence="10">
    <location>
        <begin position="457"/>
        <end position="483"/>
    </location>
</feature>
<dbReference type="PANTHER" id="PTHR47019">
    <property type="entry name" value="LIPID II FLIPPASE MURJ"/>
    <property type="match status" value="1"/>
</dbReference>
<reference evidence="12 13" key="1">
    <citation type="submission" date="2018-01" db="EMBL/GenBank/DDBJ databases">
        <title>Genomic Encyclopedia of Type Strains, Phase III (KMG-III): the genomes of soil and plant-associated and newly described type strains.</title>
        <authorList>
            <person name="Whitman W."/>
        </authorList>
    </citation>
    <scope>NUCLEOTIDE SEQUENCE [LARGE SCALE GENOMIC DNA]</scope>
    <source>
        <strain evidence="12 13">1131</strain>
    </source>
</reference>
<organism evidence="12 13">
    <name type="scientific">Bosea psychrotolerans</name>
    <dbReference type="NCBI Taxonomy" id="1871628"/>
    <lineage>
        <taxon>Bacteria</taxon>
        <taxon>Pseudomonadati</taxon>
        <taxon>Pseudomonadota</taxon>
        <taxon>Alphaproteobacteria</taxon>
        <taxon>Hyphomicrobiales</taxon>
        <taxon>Boseaceae</taxon>
        <taxon>Bosea</taxon>
    </lineage>
</organism>
<sequence>MQKPAEGAPEPSRLARDSAIVGAATILSRLLGFARDVLIARLLGAGPVADAFLAALRLPNLVRRVLGEGGLNAPFVPLYLAVKAARGEEAARRFTGEAAGHLGLLLLGLVALGEIFAPWVVLGLAGGFAEEPQTLALAAHYTRLMLPFLLLTTLAAMLAAVLNAEKRFTLAALAPALMNALLVGFLLVSLARGLEAELAAQSQAVLVSLTGLAHLGLVLFALRKMFALHKTGLARPSLRWSPEMARLVRTGGATLLAASAAQLVLLVATQIASAEPGSVAALYYADRVFQLPLGFVGVAMGTVVLSEMADSAQASGPDARLGQALALGLALALPAALALFVLAEPIVSVLFEHGRFGAEDRARTAAALAGFALGLPFAVIAKVFGQVYFARQTPRLPLLAGCIAVLVAAMAGYALAGDGNAARMAACAASLAFLAQAVLLGVALLRDGIWRPSIANLRPIAASLAASAIMLGVLLILAFLLAARLAPTQSTPWRVAGLAALCAGGAFSYGAAGLLLGAFGTFSVPRYLRKRRA</sequence>
<dbReference type="OrthoDB" id="9816572at2"/>
<dbReference type="GO" id="GO:0071555">
    <property type="term" value="P:cell wall organization"/>
    <property type="evidence" value="ECO:0007669"/>
    <property type="project" value="UniProtKB-UniRule"/>
</dbReference>
<dbReference type="GO" id="GO:0034204">
    <property type="term" value="P:lipid translocation"/>
    <property type="evidence" value="ECO:0007669"/>
    <property type="project" value="TreeGrafter"/>
</dbReference>
<accession>A0A2S4M6Y2</accession>
<dbReference type="UniPathway" id="UPA00219"/>
<keyword evidence="3 10" id="KW-0812">Transmembrane</keyword>
<comment type="subcellular location">
    <subcellularLocation>
        <location evidence="10">Cell inner membrane</location>
        <topology evidence="10">Multi-pass membrane protein</topology>
    </subcellularLocation>
    <subcellularLocation>
        <location evidence="1">Cell membrane</location>
        <topology evidence="1">Multi-pass membrane protein</topology>
    </subcellularLocation>
</comment>
<comment type="similarity">
    <text evidence="9 10 11">Belongs to the MurJ/MviN family.</text>
</comment>
<evidence type="ECO:0000256" key="4">
    <source>
        <dbReference type="ARBA" id="ARBA00022960"/>
    </source>
</evidence>
<keyword evidence="6 10" id="KW-1133">Transmembrane helix</keyword>
<keyword evidence="7 10" id="KW-0472">Membrane</keyword>
<evidence type="ECO:0000256" key="5">
    <source>
        <dbReference type="ARBA" id="ARBA00022984"/>
    </source>
</evidence>
<feature type="transmembrane region" description="Helical" evidence="10">
    <location>
        <begin position="288"/>
        <end position="309"/>
    </location>
</feature>
<dbReference type="GO" id="GO:0015648">
    <property type="term" value="F:lipid-linked peptidoglycan transporter activity"/>
    <property type="evidence" value="ECO:0007669"/>
    <property type="project" value="UniProtKB-UniRule"/>
</dbReference>
<evidence type="ECO:0000256" key="3">
    <source>
        <dbReference type="ARBA" id="ARBA00022692"/>
    </source>
</evidence>
<keyword evidence="13" id="KW-1185">Reference proteome</keyword>
<evidence type="ECO:0000256" key="1">
    <source>
        <dbReference type="ARBA" id="ARBA00004651"/>
    </source>
</evidence>
<keyword evidence="5 10" id="KW-0573">Peptidoglycan synthesis</keyword>
<comment type="function">
    <text evidence="8 10 11">Involved in peptidoglycan biosynthesis. Transports lipid-linked peptidoglycan precursors from the inner to the outer leaflet of the cytoplasmic membrane.</text>
</comment>
<dbReference type="EMBL" id="PQFZ01000009">
    <property type="protein sequence ID" value="POR50484.1"/>
    <property type="molecule type" value="Genomic_DNA"/>
</dbReference>
<keyword evidence="10 11" id="KW-0813">Transport</keyword>
<feature type="transmembrane region" description="Helical" evidence="10">
    <location>
        <begin position="495"/>
        <end position="522"/>
    </location>
</feature>
<dbReference type="PANTHER" id="PTHR47019:SF1">
    <property type="entry name" value="LIPID II FLIPPASE MURJ"/>
    <property type="match status" value="1"/>
</dbReference>
<dbReference type="InterPro" id="IPR004268">
    <property type="entry name" value="MurJ"/>
</dbReference>
<keyword evidence="10 11" id="KW-0961">Cell wall biogenesis/degradation</keyword>
<feature type="transmembrane region" description="Helical" evidence="10">
    <location>
        <begin position="362"/>
        <end position="384"/>
    </location>
</feature>
<feature type="transmembrane region" description="Helical" evidence="10">
    <location>
        <begin position="247"/>
        <end position="268"/>
    </location>
</feature>
<dbReference type="PRINTS" id="PR01806">
    <property type="entry name" value="VIRFACTRMVIN"/>
</dbReference>
<feature type="transmembrane region" description="Helical" evidence="10">
    <location>
        <begin position="170"/>
        <end position="191"/>
    </location>
</feature>
<evidence type="ECO:0000313" key="13">
    <source>
        <dbReference type="Proteomes" id="UP000236919"/>
    </source>
</evidence>
<name>A0A2S4M6Y2_9HYPH</name>
<dbReference type="RefSeq" id="WP_103719244.1">
    <property type="nucleotide sequence ID" value="NZ_PQFZ01000009.1"/>
</dbReference>
<keyword evidence="10" id="KW-0997">Cell inner membrane</keyword>
<dbReference type="AlphaFoldDB" id="A0A2S4M6Y2"/>
<feature type="transmembrane region" description="Helical" evidence="10">
    <location>
        <begin position="422"/>
        <end position="445"/>
    </location>
</feature>
<keyword evidence="2 10" id="KW-1003">Cell membrane</keyword>
<evidence type="ECO:0000256" key="10">
    <source>
        <dbReference type="HAMAP-Rule" id="MF_02078"/>
    </source>
</evidence>
<feature type="transmembrane region" description="Helical" evidence="10">
    <location>
        <begin position="144"/>
        <end position="163"/>
    </location>
</feature>
<dbReference type="GO" id="GO:0008360">
    <property type="term" value="P:regulation of cell shape"/>
    <property type="evidence" value="ECO:0007669"/>
    <property type="project" value="UniProtKB-UniRule"/>
</dbReference>
<evidence type="ECO:0000256" key="7">
    <source>
        <dbReference type="ARBA" id="ARBA00023136"/>
    </source>
</evidence>
<feature type="transmembrane region" description="Helical" evidence="10">
    <location>
        <begin position="102"/>
        <end position="124"/>
    </location>
</feature>
<dbReference type="HAMAP" id="MF_02078">
    <property type="entry name" value="MurJ_MviN"/>
    <property type="match status" value="1"/>
</dbReference>
<evidence type="ECO:0000256" key="8">
    <source>
        <dbReference type="ARBA" id="ARBA00060041"/>
    </source>
</evidence>
<evidence type="ECO:0000256" key="2">
    <source>
        <dbReference type="ARBA" id="ARBA00022475"/>
    </source>
</evidence>
<evidence type="ECO:0000256" key="9">
    <source>
        <dbReference type="ARBA" id="ARBA00061532"/>
    </source>
</evidence>
<evidence type="ECO:0000256" key="11">
    <source>
        <dbReference type="PIRNR" id="PIRNR002869"/>
    </source>
</evidence>
<dbReference type="GO" id="GO:0009252">
    <property type="term" value="P:peptidoglycan biosynthetic process"/>
    <property type="evidence" value="ECO:0007669"/>
    <property type="project" value="UniProtKB-UniRule"/>
</dbReference>
<feature type="transmembrane region" description="Helical" evidence="10">
    <location>
        <begin position="396"/>
        <end position="416"/>
    </location>
</feature>
<evidence type="ECO:0000313" key="12">
    <source>
        <dbReference type="EMBL" id="POR50484.1"/>
    </source>
</evidence>
<dbReference type="Pfam" id="PF03023">
    <property type="entry name" value="MurJ"/>
    <property type="match status" value="1"/>
</dbReference>
<dbReference type="GO" id="GO:0005886">
    <property type="term" value="C:plasma membrane"/>
    <property type="evidence" value="ECO:0007669"/>
    <property type="project" value="UniProtKB-SubCell"/>
</dbReference>
<feature type="transmembrane region" description="Helical" evidence="10">
    <location>
        <begin position="321"/>
        <end position="342"/>
    </location>
</feature>
<dbReference type="Proteomes" id="UP000236919">
    <property type="component" value="Unassembled WGS sequence"/>
</dbReference>
<evidence type="ECO:0000256" key="6">
    <source>
        <dbReference type="ARBA" id="ARBA00022989"/>
    </source>
</evidence>
<gene>
    <name evidence="10" type="primary">murJ</name>
    <name evidence="12" type="ORF">CYD53_109194</name>
</gene>
<proteinExistence type="inferred from homology"/>
<dbReference type="PIRSF" id="PIRSF002869">
    <property type="entry name" value="MviN"/>
    <property type="match status" value="1"/>
</dbReference>
<feature type="transmembrane region" description="Helical" evidence="10">
    <location>
        <begin position="203"/>
        <end position="226"/>
    </location>
</feature>
<dbReference type="NCBIfam" id="TIGR01695">
    <property type="entry name" value="murJ_mviN"/>
    <property type="match status" value="1"/>
</dbReference>